<dbReference type="STRING" id="1754191.A0A1Y1VHE2"/>
<evidence type="ECO:0000313" key="10">
    <source>
        <dbReference type="EMBL" id="ORX55442.1"/>
    </source>
</evidence>
<sequence length="783" mass="90119">MKSEEENTTSNQENATVVATENKEKICKFFNSKKGCVKGENCDFLHIKVEKNNSKKASEKQEKNKNRNQKNKDENKDENNKEESNDNNNNKSKRNSRKGKKDKKDTSENNDKKICKFFNTPEGCKKGEKCQFLHEKALEPSASSENNRKLNKKNNDKKENNKDNNNKENKKDNSKNNNMKNNNEKDKNDSVQKEDNNVTVKISYPKNFNSARRPVARPQPRIPENKTQRDIEIEQLERRYRESFKIIEKIPAYTKVAFNFAPTDPDFPFELDFMKIELVVPMTYPIGSCKIANIIHQDIPQNLINNIINTFNRKANIKPRLPLVNLMNWLDHNLEDLLINKPEEPSVVISFVSNIKKPEDEAKEKEQENKNENKEENKSGDNDDSDSDSDSEDHSVDLNDIDFDNQISDDEDDEDIDALYSENQNANLTHGYEEENDDDVDIEEGDENENAVRPTALSSEVPKGIHIRLPNIKVNGIALLQCVGLSLSLKCDRCRNIIDFRDIKPMGQLKLKSTNTNNEENKEEEKPFIVNSVYWKHCKTCRQAIGVRYRSEYLSQFSLAIGYIDLEGCVPFDFLPSNFVIQCEKCNTDQPALNGVKRSQDNDVFCKKCYNHMVLNIDLIKYVKFAQTEKLCDDGLPAASRIKLKKKKEKEQSLGIIQGQPLPNKGVCEHYKKSYRWFRFPCCGKIFPCDVCHDAHSDHESKWANRMICGFCSKEQPFSDKDCSCGKSLTKKAASHWEGGKGNRDTSTMNKRDKQKYSGINKTISKKAQKKMDAKKSKKNTKK</sequence>
<feature type="compositionally biased region" description="Basic and acidic residues" evidence="7">
    <location>
        <begin position="48"/>
        <end position="84"/>
    </location>
</feature>
<protein>
    <recommendedName>
        <fullName evidence="12">CHY-type domain-containing protein</fullName>
    </recommendedName>
</protein>
<keyword evidence="4 6" id="KW-0862">Zinc</keyword>
<feature type="compositionally biased region" description="Basic and acidic residues" evidence="7">
    <location>
        <begin position="182"/>
        <end position="196"/>
    </location>
</feature>
<reference evidence="10 11" key="2">
    <citation type="submission" date="2016-08" db="EMBL/GenBank/DDBJ databases">
        <title>Pervasive Adenine N6-methylation of Active Genes in Fungi.</title>
        <authorList>
            <consortium name="DOE Joint Genome Institute"/>
            <person name="Mondo S.J."/>
            <person name="Dannebaum R.O."/>
            <person name="Kuo R.C."/>
            <person name="Labutti K."/>
            <person name="Haridas S."/>
            <person name="Kuo A."/>
            <person name="Salamov A."/>
            <person name="Ahrendt S.R."/>
            <person name="Lipzen A."/>
            <person name="Sullivan W."/>
            <person name="Andreopoulos W.B."/>
            <person name="Clum A."/>
            <person name="Lindquist E."/>
            <person name="Daum C."/>
            <person name="Ramamoorthy G.K."/>
            <person name="Gryganskyi A."/>
            <person name="Culley D."/>
            <person name="Magnuson J.K."/>
            <person name="James T.Y."/>
            <person name="O'Malley M.A."/>
            <person name="Stajich J.E."/>
            <person name="Spatafora J.W."/>
            <person name="Visel A."/>
            <person name="Grigoriev I.V."/>
        </authorList>
    </citation>
    <scope>NUCLEOTIDE SEQUENCE [LARGE SCALE GENOMIC DNA]</scope>
    <source>
        <strain evidence="11">finn</strain>
    </source>
</reference>
<organism evidence="10 11">
    <name type="scientific">Piromyces finnis</name>
    <dbReference type="NCBI Taxonomy" id="1754191"/>
    <lineage>
        <taxon>Eukaryota</taxon>
        <taxon>Fungi</taxon>
        <taxon>Fungi incertae sedis</taxon>
        <taxon>Chytridiomycota</taxon>
        <taxon>Chytridiomycota incertae sedis</taxon>
        <taxon>Neocallimastigomycetes</taxon>
        <taxon>Neocallimastigales</taxon>
        <taxon>Neocallimastigaceae</taxon>
        <taxon>Piromyces</taxon>
    </lineage>
</organism>
<evidence type="ECO:0000256" key="3">
    <source>
        <dbReference type="ARBA" id="ARBA00022771"/>
    </source>
</evidence>
<feature type="region of interest" description="Disordered" evidence="7">
    <location>
        <begin position="1"/>
        <end position="21"/>
    </location>
</feature>
<dbReference type="OrthoDB" id="10253329at2759"/>
<dbReference type="EMBL" id="MCFH01000009">
    <property type="protein sequence ID" value="ORX55442.1"/>
    <property type="molecule type" value="Genomic_DNA"/>
</dbReference>
<dbReference type="InterPro" id="IPR045124">
    <property type="entry name" value="Su(sable)-like"/>
</dbReference>
<accession>A0A1Y1VHE2</accession>
<feature type="region of interest" description="Disordered" evidence="7">
    <location>
        <begin position="48"/>
        <end position="112"/>
    </location>
</feature>
<reference evidence="10 11" key="1">
    <citation type="submission" date="2016-08" db="EMBL/GenBank/DDBJ databases">
        <title>Genomes of anaerobic fungi encode conserved fungal cellulosomes for biomass hydrolysis.</title>
        <authorList>
            <consortium name="DOE Joint Genome Institute"/>
            <person name="Haitjema C.H."/>
            <person name="Gilmore S.P."/>
            <person name="Henske J.K."/>
            <person name="Solomon K.V."/>
            <person name="De Groot R."/>
            <person name="Kuo A."/>
            <person name="Mondo S.J."/>
            <person name="Salamov A.A."/>
            <person name="Labutti K."/>
            <person name="Zhao Z."/>
            <person name="Chiniquy J."/>
            <person name="Barry K."/>
            <person name="Brewer H.M."/>
            <person name="Purvine S.O."/>
            <person name="Wright A.T."/>
            <person name="Boxma B."/>
            <person name="Van Alen T."/>
            <person name="Hackstein J.H."/>
            <person name="Baker S.E."/>
            <person name="Grigoriev I.V."/>
            <person name="O'Malley M.A."/>
        </authorList>
    </citation>
    <scope>NUCLEOTIDE SEQUENCE [LARGE SCALE GENOMIC DNA]</scope>
    <source>
        <strain evidence="11">finn</strain>
    </source>
</reference>
<feature type="region of interest" description="Disordered" evidence="7">
    <location>
        <begin position="732"/>
        <end position="783"/>
    </location>
</feature>
<feature type="domain" description="C3H1-type" evidence="8">
    <location>
        <begin position="109"/>
        <end position="137"/>
    </location>
</feature>
<dbReference type="GO" id="GO:0045892">
    <property type="term" value="P:negative regulation of DNA-templated transcription"/>
    <property type="evidence" value="ECO:0007669"/>
    <property type="project" value="InterPro"/>
</dbReference>
<evidence type="ECO:0008006" key="12">
    <source>
        <dbReference type="Google" id="ProtNLM"/>
    </source>
</evidence>
<feature type="region of interest" description="Disordered" evidence="7">
    <location>
        <begin position="359"/>
        <end position="411"/>
    </location>
</feature>
<keyword evidence="2" id="KW-0677">Repeat</keyword>
<name>A0A1Y1VHE2_9FUNG</name>
<feature type="domain" description="C3H1-type" evidence="8">
    <location>
        <begin position="21"/>
        <end position="49"/>
    </location>
</feature>
<feature type="compositionally biased region" description="Basic and acidic residues" evidence="7">
    <location>
        <begin position="102"/>
        <end position="112"/>
    </location>
</feature>
<evidence type="ECO:0000256" key="7">
    <source>
        <dbReference type="SAM" id="MobiDB-lite"/>
    </source>
</evidence>
<feature type="compositionally biased region" description="Basic and acidic residues" evidence="7">
    <location>
        <begin position="359"/>
        <end position="381"/>
    </location>
</feature>
<evidence type="ECO:0000256" key="4">
    <source>
        <dbReference type="ARBA" id="ARBA00022833"/>
    </source>
</evidence>
<dbReference type="GO" id="GO:0003723">
    <property type="term" value="F:RNA binding"/>
    <property type="evidence" value="ECO:0007669"/>
    <property type="project" value="InterPro"/>
</dbReference>
<gene>
    <name evidence="10" type="ORF">BCR36DRAFT_321574</name>
</gene>
<dbReference type="GO" id="GO:0008270">
    <property type="term" value="F:zinc ion binding"/>
    <property type="evidence" value="ECO:0007669"/>
    <property type="project" value="UniProtKB-KW"/>
</dbReference>
<feature type="compositionally biased region" description="Acidic residues" evidence="7">
    <location>
        <begin position="399"/>
        <end position="411"/>
    </location>
</feature>
<feature type="region of interest" description="Disordered" evidence="7">
    <location>
        <begin position="137"/>
        <end position="201"/>
    </location>
</feature>
<dbReference type="InterPro" id="IPR036855">
    <property type="entry name" value="Znf_CCCH_sf"/>
</dbReference>
<keyword evidence="1 6" id="KW-0479">Metal-binding</keyword>
<dbReference type="InterPro" id="IPR000571">
    <property type="entry name" value="Znf_CCCH"/>
</dbReference>
<dbReference type="Pfam" id="PF05495">
    <property type="entry name" value="zf-CHY"/>
    <property type="match status" value="1"/>
</dbReference>
<dbReference type="PROSITE" id="PS51266">
    <property type="entry name" value="ZF_CHY"/>
    <property type="match status" value="1"/>
</dbReference>
<evidence type="ECO:0000256" key="6">
    <source>
        <dbReference type="PROSITE-ProRule" id="PRU00723"/>
    </source>
</evidence>
<dbReference type="InterPro" id="IPR037274">
    <property type="entry name" value="Znf_CHY_sf"/>
</dbReference>
<dbReference type="Proteomes" id="UP000193719">
    <property type="component" value="Unassembled WGS sequence"/>
</dbReference>
<evidence type="ECO:0000256" key="1">
    <source>
        <dbReference type="ARBA" id="ARBA00022723"/>
    </source>
</evidence>
<dbReference type="Gene3D" id="3.30.1370.210">
    <property type="match status" value="1"/>
</dbReference>
<feature type="zinc finger region" description="C3H1-type" evidence="6">
    <location>
        <begin position="109"/>
        <end position="137"/>
    </location>
</feature>
<feature type="domain" description="CHY-type" evidence="9">
    <location>
        <begin position="661"/>
        <end position="727"/>
    </location>
</feature>
<dbReference type="SUPFAM" id="SSF90229">
    <property type="entry name" value="CCCH zinc finger"/>
    <property type="match status" value="2"/>
</dbReference>
<dbReference type="PROSITE" id="PS50103">
    <property type="entry name" value="ZF_C3H1"/>
    <property type="match status" value="2"/>
</dbReference>
<evidence type="ECO:0000259" key="9">
    <source>
        <dbReference type="PROSITE" id="PS51266"/>
    </source>
</evidence>
<comment type="caution">
    <text evidence="10">The sequence shown here is derived from an EMBL/GenBank/DDBJ whole genome shotgun (WGS) entry which is preliminary data.</text>
</comment>
<feature type="zinc finger region" description="C3H1-type" evidence="6">
    <location>
        <begin position="21"/>
        <end position="49"/>
    </location>
</feature>
<proteinExistence type="predicted"/>
<feature type="compositionally biased region" description="Basic and acidic residues" evidence="7">
    <location>
        <begin position="153"/>
        <end position="174"/>
    </location>
</feature>
<dbReference type="SMART" id="SM00356">
    <property type="entry name" value="ZnF_C3H1"/>
    <property type="match status" value="2"/>
</dbReference>
<dbReference type="SUPFAM" id="SSF161219">
    <property type="entry name" value="CHY zinc finger-like"/>
    <property type="match status" value="1"/>
</dbReference>
<keyword evidence="3 5" id="KW-0863">Zinc-finger</keyword>
<feature type="compositionally biased region" description="Basic residues" evidence="7">
    <location>
        <begin position="91"/>
        <end position="101"/>
    </location>
</feature>
<dbReference type="PANTHER" id="PTHR13119:SF12">
    <property type="entry name" value="PROTEIN SUPPRESSOR OF SABLE"/>
    <property type="match status" value="1"/>
</dbReference>
<evidence type="ECO:0000256" key="2">
    <source>
        <dbReference type="ARBA" id="ARBA00022737"/>
    </source>
</evidence>
<evidence type="ECO:0000259" key="8">
    <source>
        <dbReference type="PROSITE" id="PS50103"/>
    </source>
</evidence>
<keyword evidence="11" id="KW-1185">Reference proteome</keyword>
<evidence type="ECO:0000313" key="11">
    <source>
        <dbReference type="Proteomes" id="UP000193719"/>
    </source>
</evidence>
<evidence type="ECO:0000256" key="5">
    <source>
        <dbReference type="PROSITE-ProRule" id="PRU00601"/>
    </source>
</evidence>
<dbReference type="InterPro" id="IPR008913">
    <property type="entry name" value="Znf_CHY"/>
</dbReference>
<feature type="compositionally biased region" description="Acidic residues" evidence="7">
    <location>
        <begin position="382"/>
        <end position="391"/>
    </location>
</feature>
<feature type="compositionally biased region" description="Basic and acidic residues" evidence="7">
    <location>
        <begin position="738"/>
        <end position="756"/>
    </location>
</feature>
<dbReference type="PANTHER" id="PTHR13119">
    <property type="entry name" value="ZINC FINGER CCCH DOMAIN-CONTAINING PROTEI"/>
    <property type="match status" value="1"/>
</dbReference>
<dbReference type="AlphaFoldDB" id="A0A1Y1VHE2"/>
<dbReference type="GO" id="GO:0005634">
    <property type="term" value="C:nucleus"/>
    <property type="evidence" value="ECO:0007669"/>
    <property type="project" value="TreeGrafter"/>
</dbReference>